<proteinExistence type="predicted"/>
<gene>
    <name evidence="3" type="ORF">MM415B03130_0004</name>
</gene>
<name>A0A6M3KX33_9ZZZZ</name>
<keyword evidence="1" id="KW-0175">Coiled coil</keyword>
<feature type="coiled-coil region" evidence="1">
    <location>
        <begin position="627"/>
        <end position="668"/>
    </location>
</feature>
<reference evidence="3" key="1">
    <citation type="submission" date="2020-03" db="EMBL/GenBank/DDBJ databases">
        <title>The deep terrestrial virosphere.</title>
        <authorList>
            <person name="Holmfeldt K."/>
            <person name="Nilsson E."/>
            <person name="Simone D."/>
            <person name="Lopez-Fernandez M."/>
            <person name="Wu X."/>
            <person name="de Brujin I."/>
            <person name="Lundin D."/>
            <person name="Andersson A."/>
            <person name="Bertilsson S."/>
            <person name="Dopson M."/>
        </authorList>
    </citation>
    <scope>NUCLEOTIDE SEQUENCE</scope>
    <source>
        <strain evidence="3">MM415B03130</strain>
    </source>
</reference>
<feature type="compositionally biased region" description="Polar residues" evidence="2">
    <location>
        <begin position="1"/>
        <end position="12"/>
    </location>
</feature>
<accession>A0A6M3KX33</accession>
<dbReference type="Pfam" id="PF16510">
    <property type="entry name" value="P22_portal"/>
    <property type="match status" value="1"/>
</dbReference>
<dbReference type="InterPro" id="IPR032427">
    <property type="entry name" value="P22_portal"/>
</dbReference>
<evidence type="ECO:0000256" key="2">
    <source>
        <dbReference type="SAM" id="MobiDB-lite"/>
    </source>
</evidence>
<evidence type="ECO:0000313" key="3">
    <source>
        <dbReference type="EMBL" id="QJA86716.1"/>
    </source>
</evidence>
<evidence type="ECO:0000256" key="1">
    <source>
        <dbReference type="SAM" id="Coils"/>
    </source>
</evidence>
<protein>
    <submittedName>
        <fullName evidence="3">Putative P22-like portal protein</fullName>
    </submittedName>
</protein>
<dbReference type="AlphaFoldDB" id="A0A6M3KX33"/>
<dbReference type="EMBL" id="MT142655">
    <property type="protein sequence ID" value="QJA86716.1"/>
    <property type="molecule type" value="Genomic_DNA"/>
</dbReference>
<organism evidence="3">
    <name type="scientific">viral metagenome</name>
    <dbReference type="NCBI Taxonomy" id="1070528"/>
    <lineage>
        <taxon>unclassified sequences</taxon>
        <taxon>metagenomes</taxon>
        <taxon>organismal metagenomes</taxon>
    </lineage>
</organism>
<feature type="region of interest" description="Disordered" evidence="2">
    <location>
        <begin position="1"/>
        <end position="39"/>
    </location>
</feature>
<sequence>MASTQGNTSQAGVPQAYRRNKSPEIFIDGTPHPLDTSEKQDRLKILAAYRRQARVAQADNRMQMAIDEDYYDGIQMTPEDLQVMLNRNQPPLVYNITKNMVNFLLGTERKSRIESKVLPRNAAGAQSAKSKTKLIKYTQDVSHGAFEFSQAFAECVKAGLGWMETAVRNNDDEPIFMRQERWRNMWYDHLGASMDGSDWRYIVREKWIDLDIAERLFPDRAERLKVIADNVNSLYPFRPEDVSVADVASEFDLESEMDSLFEGQYDKTRQRLKIVECWYRLPERLKLLRQVDDSVPFGALDGAIYRDDQEDHQYLVKNGYFGTTDALIMAMHCALWTGPLLLQDMLTPYNHNRFPFTPLFCYRFARNNLPYGMIRDIRDPQDDLNKRKSRSLFLLSANRVIMDKGAVDDKIEAYNEVNRPDGMIEVNVGKKFEINKEFQEIAVHNEMARDDQSFVDNISGVTPEAKGQSTRDLSGVAINKLQIQAGTTSGVVFDNMYFAHQKEGEIRLSLIEQFYDQEKEYRITGGFKGKEEFIKVNENKGGVIENSITEAKADFIVSEQDFRETMRMAMFQMLSELVMSLAKAMPEVALALLDEVVDFMDELWNKDELVARIRKINGQHAPEDDMTPEEKKEIAQAEEQMAQKQQMLEQIKQALLELQVANEQANATATNAKAMKDKVDAEMKRLEGFLQALQVAGTIQAAPQLVEAADNLIKEASESGQETVQE</sequence>